<evidence type="ECO:0000313" key="3">
    <source>
        <dbReference type="JaponicusDB" id="SJAG_00026"/>
    </source>
</evidence>
<evidence type="ECO:0000313" key="2">
    <source>
        <dbReference type="EMBL" id="EEB05034.1"/>
    </source>
</evidence>
<feature type="transmembrane region" description="Helical" evidence="1">
    <location>
        <begin position="161"/>
        <end position="179"/>
    </location>
</feature>
<keyword evidence="1" id="KW-0812">Transmembrane</keyword>
<sequence>MSTFLIKRDQPNVTAVWSGVASWPVGGRCFEFKDYGYNQPLIKLYPKCENDAAFEYLVYDDNKNVNFTSNVTDEYGYSAEFGDIVILNGSEYVHSKGVFSPMFNDSSIKEITITLPQAGNYCLWIQSLKNTTHKYKDYKVKFSMFGAYADVAMKISAAFRVTPLLLPVLLSVLLTLWFIN</sequence>
<proteinExistence type="predicted"/>
<dbReference type="EMBL" id="KE651166">
    <property type="protein sequence ID" value="EEB05034.1"/>
    <property type="molecule type" value="Genomic_DNA"/>
</dbReference>
<dbReference type="AlphaFoldDB" id="B6JUW4"/>
<evidence type="ECO:0000256" key="1">
    <source>
        <dbReference type="SAM" id="Phobius"/>
    </source>
</evidence>
<accession>B6JUW4</accession>
<gene>
    <name evidence="3" type="primary">pll10</name>
    <name evidence="2" type="ORF">SJAG_00026</name>
</gene>
<keyword evidence="1" id="KW-0472">Membrane</keyword>
<dbReference type="RefSeq" id="XP_002171327.1">
    <property type="nucleotide sequence ID" value="XM_002171291.2"/>
</dbReference>
<protein>
    <submittedName>
        <fullName evidence="2">Uncharacterized protein</fullName>
    </submittedName>
</protein>
<name>B6JUW4_SCHJY</name>
<dbReference type="HOGENOM" id="CLU_128361_0_0_1"/>
<dbReference type="InterPro" id="IPR046614">
    <property type="entry name" value="DUF6727"/>
</dbReference>
<dbReference type="GeneID" id="7049581"/>
<keyword evidence="1" id="KW-1133">Transmembrane helix</keyword>
<organism evidence="2 4">
    <name type="scientific">Schizosaccharomyces japonicus (strain yFS275 / FY16936)</name>
    <name type="common">Fission yeast</name>
    <dbReference type="NCBI Taxonomy" id="402676"/>
    <lineage>
        <taxon>Eukaryota</taxon>
        <taxon>Fungi</taxon>
        <taxon>Dikarya</taxon>
        <taxon>Ascomycota</taxon>
        <taxon>Taphrinomycotina</taxon>
        <taxon>Schizosaccharomycetes</taxon>
        <taxon>Schizosaccharomycetales</taxon>
        <taxon>Schizosaccharomycetaceae</taxon>
        <taxon>Schizosaccharomyces</taxon>
    </lineage>
</organism>
<dbReference type="VEuPathDB" id="FungiDB:SJAG_00026"/>
<reference evidence="2 4" key="1">
    <citation type="journal article" date="2011" name="Science">
        <title>Comparative functional genomics of the fission yeasts.</title>
        <authorList>
            <person name="Rhind N."/>
            <person name="Chen Z."/>
            <person name="Yassour M."/>
            <person name="Thompson D.A."/>
            <person name="Haas B.J."/>
            <person name="Habib N."/>
            <person name="Wapinski I."/>
            <person name="Roy S."/>
            <person name="Lin M.F."/>
            <person name="Heiman D.I."/>
            <person name="Young S.K."/>
            <person name="Furuya K."/>
            <person name="Guo Y."/>
            <person name="Pidoux A."/>
            <person name="Chen H.M."/>
            <person name="Robbertse B."/>
            <person name="Goldberg J.M."/>
            <person name="Aoki K."/>
            <person name="Bayne E.H."/>
            <person name="Berlin A.M."/>
            <person name="Desjardins C.A."/>
            <person name="Dobbs E."/>
            <person name="Dukaj L."/>
            <person name="Fan L."/>
            <person name="FitzGerald M.G."/>
            <person name="French C."/>
            <person name="Gujja S."/>
            <person name="Hansen K."/>
            <person name="Keifenheim D."/>
            <person name="Levin J.Z."/>
            <person name="Mosher R.A."/>
            <person name="Mueller C.A."/>
            <person name="Pfiffner J."/>
            <person name="Priest M."/>
            <person name="Russ C."/>
            <person name="Smialowska A."/>
            <person name="Swoboda P."/>
            <person name="Sykes S.M."/>
            <person name="Vaughn M."/>
            <person name="Vengrova S."/>
            <person name="Yoder R."/>
            <person name="Zeng Q."/>
            <person name="Allshire R."/>
            <person name="Baulcombe D."/>
            <person name="Birren B.W."/>
            <person name="Brown W."/>
            <person name="Ekwall K."/>
            <person name="Kellis M."/>
            <person name="Leatherwood J."/>
            <person name="Levin H."/>
            <person name="Margalit H."/>
            <person name="Martienssen R."/>
            <person name="Nieduszynski C.A."/>
            <person name="Spatafora J.W."/>
            <person name="Friedman N."/>
            <person name="Dalgaard J.Z."/>
            <person name="Baumann P."/>
            <person name="Niki H."/>
            <person name="Regev A."/>
            <person name="Nusbaum C."/>
        </authorList>
    </citation>
    <scope>NUCLEOTIDE SEQUENCE [LARGE SCALE GENOMIC DNA]</scope>
    <source>
        <strain evidence="4">yFS275 / FY16936</strain>
    </source>
</reference>
<keyword evidence="4" id="KW-1185">Reference proteome</keyword>
<dbReference type="Pfam" id="PF20495">
    <property type="entry name" value="DUF6727"/>
    <property type="match status" value="1"/>
</dbReference>
<dbReference type="Proteomes" id="UP000001744">
    <property type="component" value="Unassembled WGS sequence"/>
</dbReference>
<dbReference type="JaponicusDB" id="SJAG_00026">
    <property type="gene designation" value="pll10"/>
</dbReference>
<evidence type="ECO:0000313" key="4">
    <source>
        <dbReference type="Proteomes" id="UP000001744"/>
    </source>
</evidence>